<evidence type="ECO:0000256" key="1">
    <source>
        <dbReference type="SAM" id="MobiDB-lite"/>
    </source>
</evidence>
<dbReference type="InterPro" id="IPR015889">
    <property type="entry name" value="Intradiol_dOase_core"/>
</dbReference>
<feature type="domain" description="Intradiol ring-cleavage dioxygenases" evidence="3">
    <location>
        <begin position="137"/>
        <end position="232"/>
    </location>
</feature>
<dbReference type="GO" id="GO:0008199">
    <property type="term" value="F:ferric iron binding"/>
    <property type="evidence" value="ECO:0007669"/>
    <property type="project" value="InterPro"/>
</dbReference>
<protein>
    <submittedName>
        <fullName evidence="4">Gpi anchored</fullName>
    </submittedName>
</protein>
<evidence type="ECO:0000313" key="5">
    <source>
        <dbReference type="Proteomes" id="UP000266234"/>
    </source>
</evidence>
<feature type="signal peptide" evidence="2">
    <location>
        <begin position="1"/>
        <end position="20"/>
    </location>
</feature>
<evidence type="ECO:0000259" key="3">
    <source>
        <dbReference type="Pfam" id="PF00775"/>
    </source>
</evidence>
<dbReference type="GO" id="GO:0016702">
    <property type="term" value="F:oxidoreductase activity, acting on single donors with incorporation of molecular oxygen, incorporation of two atoms of oxygen"/>
    <property type="evidence" value="ECO:0007669"/>
    <property type="project" value="InterPro"/>
</dbReference>
<feature type="chain" id="PRO_5017266751" evidence="2">
    <location>
        <begin position="21"/>
        <end position="394"/>
    </location>
</feature>
<dbReference type="EMBL" id="PXOG01000147">
    <property type="protein sequence ID" value="RGP72652.1"/>
    <property type="molecule type" value="Genomic_DNA"/>
</dbReference>
<dbReference type="Gene3D" id="2.60.130.10">
    <property type="entry name" value="Aromatic compound dioxygenase"/>
    <property type="match status" value="1"/>
</dbReference>
<organism evidence="4 5">
    <name type="scientific">Fusarium longipes</name>
    <dbReference type="NCBI Taxonomy" id="694270"/>
    <lineage>
        <taxon>Eukaryota</taxon>
        <taxon>Fungi</taxon>
        <taxon>Dikarya</taxon>
        <taxon>Ascomycota</taxon>
        <taxon>Pezizomycotina</taxon>
        <taxon>Sordariomycetes</taxon>
        <taxon>Hypocreomycetidae</taxon>
        <taxon>Hypocreales</taxon>
        <taxon>Nectriaceae</taxon>
        <taxon>Fusarium</taxon>
    </lineage>
</organism>
<dbReference type="PANTHER" id="PTHR34315">
    <property type="match status" value="1"/>
</dbReference>
<sequence length="394" mass="42419">MVSFKTLASAGLLLANVAYAHPGEKHDHQQIKRQIQARDVAANLGQRSLNACSGSEHALALKSRSIERRARKVEELREKLGIKTAARKHRRDEDDIVAWEAVNHNKTGCSANNMFTPLETVFGANSSCILSPEITAGPYYIVGEYLRSNVIEKEHCDGVPLFLEVQYVDVSTCGGVPNLATDVWNCNATGVYSGVSSQAGINTTFLRGVQITDKDGVVQFETIFPGHYEGRATHTHLLTHANVSVSSNGTIQVWNSPVSHVGQLFWPENLREEVEATAPYNTNDVEVTSNEEDMWSVLQADESYDPFPQYVYLGDTIEQGIFAWIQIGINTTADYTNDEYYQVAGYLDSEGGHALGGGMGGGMGGGGGQGGSPPSGSGTPPSGQPTPMSSAFSA</sequence>
<dbReference type="AlphaFoldDB" id="A0A395SKN6"/>
<keyword evidence="5" id="KW-1185">Reference proteome</keyword>
<comment type="caution">
    <text evidence="4">The sequence shown here is derived from an EMBL/GenBank/DDBJ whole genome shotgun (WGS) entry which is preliminary data.</text>
</comment>
<dbReference type="InterPro" id="IPR000627">
    <property type="entry name" value="Intradiol_dOase_C"/>
</dbReference>
<evidence type="ECO:0000256" key="2">
    <source>
        <dbReference type="SAM" id="SignalP"/>
    </source>
</evidence>
<dbReference type="Proteomes" id="UP000266234">
    <property type="component" value="Unassembled WGS sequence"/>
</dbReference>
<proteinExistence type="predicted"/>
<dbReference type="PANTHER" id="PTHR34315:SF2">
    <property type="entry name" value="ANCHORED DIOXYGENASE, PUTATIVE (AFU_ORTHOLOGUE AFUA_3G01800)-RELATED"/>
    <property type="match status" value="1"/>
</dbReference>
<evidence type="ECO:0000313" key="4">
    <source>
        <dbReference type="EMBL" id="RGP72652.1"/>
    </source>
</evidence>
<dbReference type="SUPFAM" id="SSF49482">
    <property type="entry name" value="Aromatic compound dioxygenase"/>
    <property type="match status" value="1"/>
</dbReference>
<dbReference type="Pfam" id="PF00775">
    <property type="entry name" value="Dioxygenase_C"/>
    <property type="match status" value="1"/>
</dbReference>
<accession>A0A395SKN6</accession>
<reference evidence="4 5" key="1">
    <citation type="journal article" date="2018" name="PLoS Pathog.">
        <title>Evolution of structural diversity of trichothecenes, a family of toxins produced by plant pathogenic and entomopathogenic fungi.</title>
        <authorList>
            <person name="Proctor R.H."/>
            <person name="McCormick S.P."/>
            <person name="Kim H.S."/>
            <person name="Cardoza R.E."/>
            <person name="Stanley A.M."/>
            <person name="Lindo L."/>
            <person name="Kelly A."/>
            <person name="Brown D.W."/>
            <person name="Lee T."/>
            <person name="Vaughan M.M."/>
            <person name="Alexander N.J."/>
            <person name="Busman M."/>
            <person name="Gutierrez S."/>
        </authorList>
    </citation>
    <scope>NUCLEOTIDE SEQUENCE [LARGE SCALE GENOMIC DNA]</scope>
    <source>
        <strain evidence="4 5">NRRL 20695</strain>
    </source>
</reference>
<dbReference type="STRING" id="694270.A0A395SKN6"/>
<keyword evidence="2" id="KW-0732">Signal</keyword>
<gene>
    <name evidence="4" type="ORF">FLONG3_6660</name>
</gene>
<feature type="region of interest" description="Disordered" evidence="1">
    <location>
        <begin position="357"/>
        <end position="394"/>
    </location>
</feature>
<dbReference type="OrthoDB" id="121380at2759"/>
<name>A0A395SKN6_9HYPO</name>
<dbReference type="CDD" id="cd03457">
    <property type="entry name" value="intradiol_dioxygenase_like"/>
    <property type="match status" value="1"/>
</dbReference>
<feature type="compositionally biased region" description="Low complexity" evidence="1">
    <location>
        <begin position="374"/>
        <end position="394"/>
    </location>
</feature>
<feature type="compositionally biased region" description="Gly residues" evidence="1">
    <location>
        <begin position="357"/>
        <end position="373"/>
    </location>
</feature>